<gene>
    <name evidence="2" type="ORF">PanWU01x14_019590</name>
</gene>
<keyword evidence="3" id="KW-1185">Reference proteome</keyword>
<dbReference type="EMBL" id="JXTB01000009">
    <property type="protein sequence ID" value="PON78321.1"/>
    <property type="molecule type" value="Genomic_DNA"/>
</dbReference>
<feature type="compositionally biased region" description="Basic and acidic residues" evidence="1">
    <location>
        <begin position="1"/>
        <end position="30"/>
    </location>
</feature>
<protein>
    <submittedName>
        <fullName evidence="2">Uncharacterized protein</fullName>
    </submittedName>
</protein>
<proteinExistence type="predicted"/>
<evidence type="ECO:0000256" key="1">
    <source>
        <dbReference type="SAM" id="MobiDB-lite"/>
    </source>
</evidence>
<organism evidence="2 3">
    <name type="scientific">Parasponia andersonii</name>
    <name type="common">Sponia andersonii</name>
    <dbReference type="NCBI Taxonomy" id="3476"/>
    <lineage>
        <taxon>Eukaryota</taxon>
        <taxon>Viridiplantae</taxon>
        <taxon>Streptophyta</taxon>
        <taxon>Embryophyta</taxon>
        <taxon>Tracheophyta</taxon>
        <taxon>Spermatophyta</taxon>
        <taxon>Magnoliopsida</taxon>
        <taxon>eudicotyledons</taxon>
        <taxon>Gunneridae</taxon>
        <taxon>Pentapetalae</taxon>
        <taxon>rosids</taxon>
        <taxon>fabids</taxon>
        <taxon>Rosales</taxon>
        <taxon>Cannabaceae</taxon>
        <taxon>Parasponia</taxon>
    </lineage>
</organism>
<evidence type="ECO:0000313" key="3">
    <source>
        <dbReference type="Proteomes" id="UP000237105"/>
    </source>
</evidence>
<name>A0A2P5DYE6_PARAD</name>
<feature type="non-terminal residue" evidence="2">
    <location>
        <position position="54"/>
    </location>
</feature>
<comment type="caution">
    <text evidence="2">The sequence shown here is derived from an EMBL/GenBank/DDBJ whole genome shotgun (WGS) entry which is preliminary data.</text>
</comment>
<evidence type="ECO:0000313" key="2">
    <source>
        <dbReference type="EMBL" id="PON78321.1"/>
    </source>
</evidence>
<feature type="region of interest" description="Disordered" evidence="1">
    <location>
        <begin position="1"/>
        <end position="42"/>
    </location>
</feature>
<dbReference type="AlphaFoldDB" id="A0A2P5DYE6"/>
<reference evidence="3" key="1">
    <citation type="submission" date="2016-06" db="EMBL/GenBank/DDBJ databases">
        <title>Parallel loss of symbiosis genes in relatives of nitrogen-fixing non-legume Parasponia.</title>
        <authorList>
            <person name="Van Velzen R."/>
            <person name="Holmer R."/>
            <person name="Bu F."/>
            <person name="Rutten L."/>
            <person name="Van Zeijl A."/>
            <person name="Liu W."/>
            <person name="Santuari L."/>
            <person name="Cao Q."/>
            <person name="Sharma T."/>
            <person name="Shen D."/>
            <person name="Roswanjaya Y."/>
            <person name="Wardhani T."/>
            <person name="Kalhor M.S."/>
            <person name="Jansen J."/>
            <person name="Van den Hoogen J."/>
            <person name="Gungor B."/>
            <person name="Hartog M."/>
            <person name="Hontelez J."/>
            <person name="Verver J."/>
            <person name="Yang W.-C."/>
            <person name="Schijlen E."/>
            <person name="Repin R."/>
            <person name="Schilthuizen M."/>
            <person name="Schranz E."/>
            <person name="Heidstra R."/>
            <person name="Miyata K."/>
            <person name="Fedorova E."/>
            <person name="Kohlen W."/>
            <person name="Bisseling T."/>
            <person name="Smit S."/>
            <person name="Geurts R."/>
        </authorList>
    </citation>
    <scope>NUCLEOTIDE SEQUENCE [LARGE SCALE GENOMIC DNA]</scope>
    <source>
        <strain evidence="3">cv. WU1-14</strain>
    </source>
</reference>
<accession>A0A2P5DYE6</accession>
<dbReference type="Proteomes" id="UP000237105">
    <property type="component" value="Unassembled WGS sequence"/>
</dbReference>
<sequence>MSRPIEVQRWRRTPTDEQWRWTTPNDEHGQRRTPTKKQRSWTECRKWEDIDKAR</sequence>